<reference evidence="1 2" key="1">
    <citation type="submission" date="2015-06" db="EMBL/GenBank/DDBJ databases">
        <title>Genome sequence of Mycobacterium kumamotonense strain Roo.</title>
        <authorList>
            <person name="Greninger A.L."/>
            <person name="Cunningham G."/>
            <person name="Miller S."/>
        </authorList>
    </citation>
    <scope>NUCLEOTIDE SEQUENCE [LARGE SCALE GENOMIC DNA]</scope>
    <source>
        <strain evidence="1 2">Roo</strain>
    </source>
</reference>
<protein>
    <submittedName>
        <fullName evidence="1">Uncharacterized protein</fullName>
    </submittedName>
</protein>
<keyword evidence="2" id="KW-1185">Reference proteome</keyword>
<dbReference type="PATRIC" id="fig|354243.3.peg.4122"/>
<name>A0A1B8SB69_9MYCO</name>
<gene>
    <name evidence="1" type="ORF">ACT18_19940</name>
</gene>
<evidence type="ECO:0000313" key="1">
    <source>
        <dbReference type="EMBL" id="OBY29985.1"/>
    </source>
</evidence>
<organism evidence="1 2">
    <name type="scientific">Mycolicibacter kumamotonensis</name>
    <dbReference type="NCBI Taxonomy" id="354243"/>
    <lineage>
        <taxon>Bacteria</taxon>
        <taxon>Bacillati</taxon>
        <taxon>Actinomycetota</taxon>
        <taxon>Actinomycetes</taxon>
        <taxon>Mycobacteriales</taxon>
        <taxon>Mycobacteriaceae</taxon>
        <taxon>Mycolicibacter</taxon>
    </lineage>
</organism>
<proteinExistence type="predicted"/>
<sequence>MALGPGGAQADAADQLAGIAVAGSSADSTDLLISASTNFLDAKDIFSGIADSDLSGDLLSAVEALHRQPDILDRAVSIVDDHLVPAESSILANSGAMSELIDQLFFSPLNQQWADAGESMLSAMQVFDTAIADGSLPDVVSAELQILGVDFFQLIPAAISSIPVMWIGSLLDDTIDASDLFNLAF</sequence>
<dbReference type="OrthoDB" id="4762393at2"/>
<dbReference type="EMBL" id="LFOE01000042">
    <property type="protein sequence ID" value="OBY29985.1"/>
    <property type="molecule type" value="Genomic_DNA"/>
</dbReference>
<comment type="caution">
    <text evidence="1">The sequence shown here is derived from an EMBL/GenBank/DDBJ whole genome shotgun (WGS) entry which is preliminary data.</text>
</comment>
<evidence type="ECO:0000313" key="2">
    <source>
        <dbReference type="Proteomes" id="UP000092668"/>
    </source>
</evidence>
<accession>A0A1B8SB69</accession>
<dbReference type="Proteomes" id="UP000092668">
    <property type="component" value="Unassembled WGS sequence"/>
</dbReference>
<dbReference type="AlphaFoldDB" id="A0A1B8SB69"/>